<dbReference type="Gene3D" id="3.90.1750.20">
    <property type="entry name" value="Putative Large Serine Recombinase, Chain B, Domain 2"/>
    <property type="match status" value="1"/>
</dbReference>
<accession>A0A5D0NHV4</accession>
<dbReference type="PROSITE" id="PS51737">
    <property type="entry name" value="RECOMBINASE_DNA_BIND"/>
    <property type="match status" value="1"/>
</dbReference>
<gene>
    <name evidence="5" type="ORF">FXF69_23535</name>
</gene>
<evidence type="ECO:0000256" key="1">
    <source>
        <dbReference type="ARBA" id="ARBA00023125"/>
    </source>
</evidence>
<dbReference type="InterPro" id="IPR011109">
    <property type="entry name" value="DNA_bind_recombinase_dom"/>
</dbReference>
<proteinExistence type="predicted"/>
<name>A0A5D0NHV4_9ACTN</name>
<dbReference type="GO" id="GO:0000150">
    <property type="term" value="F:DNA strand exchange activity"/>
    <property type="evidence" value="ECO:0007669"/>
    <property type="project" value="InterPro"/>
</dbReference>
<dbReference type="InterPro" id="IPR038109">
    <property type="entry name" value="DNA_bind_recomb_sf"/>
</dbReference>
<organism evidence="5 6">
    <name type="scientific">Actinomadura chibensis</name>
    <dbReference type="NCBI Taxonomy" id="392828"/>
    <lineage>
        <taxon>Bacteria</taxon>
        <taxon>Bacillati</taxon>
        <taxon>Actinomycetota</taxon>
        <taxon>Actinomycetes</taxon>
        <taxon>Streptosporangiales</taxon>
        <taxon>Thermomonosporaceae</taxon>
        <taxon>Actinomadura</taxon>
    </lineage>
</organism>
<dbReference type="InterPro" id="IPR006119">
    <property type="entry name" value="Resolv_N"/>
</dbReference>
<dbReference type="SUPFAM" id="SSF53041">
    <property type="entry name" value="Resolvase-like"/>
    <property type="match status" value="1"/>
</dbReference>
<feature type="domain" description="Recombinase" evidence="4">
    <location>
        <begin position="161"/>
        <end position="300"/>
    </location>
</feature>
<dbReference type="Pfam" id="PF07508">
    <property type="entry name" value="Recombinase"/>
    <property type="match status" value="1"/>
</dbReference>
<dbReference type="PANTHER" id="PTHR30461">
    <property type="entry name" value="DNA-INVERTASE FROM LAMBDOID PROPHAGE"/>
    <property type="match status" value="1"/>
</dbReference>
<dbReference type="PROSITE" id="PS51736">
    <property type="entry name" value="RECOMBINASES_3"/>
    <property type="match status" value="1"/>
</dbReference>
<dbReference type="SMART" id="SM00857">
    <property type="entry name" value="Resolvase"/>
    <property type="match status" value="1"/>
</dbReference>
<evidence type="ECO:0000256" key="2">
    <source>
        <dbReference type="ARBA" id="ARBA00023172"/>
    </source>
</evidence>
<dbReference type="PANTHER" id="PTHR30461:SF2">
    <property type="entry name" value="SERINE RECOMBINASE PINE-RELATED"/>
    <property type="match status" value="1"/>
</dbReference>
<feature type="domain" description="Resolvase/invertase-type recombinase catalytic" evidence="3">
    <location>
        <begin position="8"/>
        <end position="153"/>
    </location>
</feature>
<dbReference type="InterPro" id="IPR036162">
    <property type="entry name" value="Resolvase-like_N_sf"/>
</dbReference>
<dbReference type="Gene3D" id="3.40.50.1390">
    <property type="entry name" value="Resolvase, N-terminal catalytic domain"/>
    <property type="match status" value="1"/>
</dbReference>
<dbReference type="STRING" id="1220554.GCA_001552135_05012"/>
<dbReference type="CDD" id="cd00338">
    <property type="entry name" value="Ser_Recombinase"/>
    <property type="match status" value="1"/>
</dbReference>
<dbReference type="Proteomes" id="UP000323380">
    <property type="component" value="Unassembled WGS sequence"/>
</dbReference>
<comment type="caution">
    <text evidence="5">The sequence shown here is derived from an EMBL/GenBank/DDBJ whole genome shotgun (WGS) entry which is preliminary data.</text>
</comment>
<sequence length="426" mass="47647">MNVDHARRCALYARLSVTKEESVSIARQLRSCRRYAEARGWEVVGEFVDDGVSATASRPEDRKGWTALLAADDFDAVVIWKVDRLARRVLDFLHADEMLQKRGAGLVAVEDPIDMTSPQGRAFAVMLAVFGEMEAEAIRARVRAARAQLIKDGRFVGGGIPYGYRSAANPDGPGRVLVKDPERIGWLIDAVAMALRGSTVNSIATWLTVQNAPLPDGLETNRRAGGVAWNRQTVDGLLRNPILAGMTPHNPGRARSAKRVDPFAVVRDEQGTPVVNKSLAVITVEEFSQLQHILDSRTSPQARKQRDRERTSPFLSRVAHCDDCDVYMCRGTNQKRPVLYCPRCKQTLSRTTLDPYLVQRLLSERGNEQFAESTVQVCWDAAGTDEAARREILLSQLDSLRIRRGIVGRYFDEERVLLRWKRHDSG</sequence>
<evidence type="ECO:0000259" key="3">
    <source>
        <dbReference type="PROSITE" id="PS51736"/>
    </source>
</evidence>
<dbReference type="GO" id="GO:0003677">
    <property type="term" value="F:DNA binding"/>
    <property type="evidence" value="ECO:0007669"/>
    <property type="project" value="UniProtKB-KW"/>
</dbReference>
<evidence type="ECO:0000313" key="6">
    <source>
        <dbReference type="Proteomes" id="UP000323380"/>
    </source>
</evidence>
<protein>
    <submittedName>
        <fullName evidence="5">Recombinase family protein</fullName>
    </submittedName>
</protein>
<reference evidence="5 6" key="1">
    <citation type="submission" date="2019-08" db="EMBL/GenBank/DDBJ databases">
        <title>Actinomadura sp. nov. CYP1-5 isolated from mountain soil.</title>
        <authorList>
            <person name="Songsumanus A."/>
            <person name="Kuncharoen N."/>
            <person name="Kudo T."/>
            <person name="Yuki M."/>
            <person name="Igarashi Y."/>
            <person name="Tanasupawat S."/>
        </authorList>
    </citation>
    <scope>NUCLEOTIDE SEQUENCE [LARGE SCALE GENOMIC DNA]</scope>
    <source>
        <strain evidence="5 6">JCM 14158</strain>
    </source>
</reference>
<dbReference type="EMBL" id="VSFG01000005">
    <property type="protein sequence ID" value="TYB43943.1"/>
    <property type="molecule type" value="Genomic_DNA"/>
</dbReference>
<evidence type="ECO:0000313" key="5">
    <source>
        <dbReference type="EMBL" id="TYB43943.1"/>
    </source>
</evidence>
<keyword evidence="2" id="KW-0233">DNA recombination</keyword>
<dbReference type="Pfam" id="PF00239">
    <property type="entry name" value="Resolvase"/>
    <property type="match status" value="1"/>
</dbReference>
<keyword evidence="1" id="KW-0238">DNA-binding</keyword>
<dbReference type="RefSeq" id="WP_067896047.1">
    <property type="nucleotide sequence ID" value="NZ_VSFG01000005.1"/>
</dbReference>
<dbReference type="AlphaFoldDB" id="A0A5D0NHV4"/>
<evidence type="ECO:0000259" key="4">
    <source>
        <dbReference type="PROSITE" id="PS51737"/>
    </source>
</evidence>
<keyword evidence="6" id="KW-1185">Reference proteome</keyword>
<dbReference type="InterPro" id="IPR050639">
    <property type="entry name" value="SSR_resolvase"/>
</dbReference>